<dbReference type="AlphaFoldDB" id="A0AAD8A0N4"/>
<feature type="transmembrane region" description="Helical" evidence="1">
    <location>
        <begin position="16"/>
        <end position="36"/>
    </location>
</feature>
<gene>
    <name evidence="2" type="ORF">L9F63_016662</name>
</gene>
<dbReference type="EMBL" id="JASPKZ010004546">
    <property type="protein sequence ID" value="KAJ9590212.1"/>
    <property type="molecule type" value="Genomic_DNA"/>
</dbReference>
<evidence type="ECO:0000313" key="2">
    <source>
        <dbReference type="EMBL" id="KAJ9590212.1"/>
    </source>
</evidence>
<proteinExistence type="predicted"/>
<evidence type="ECO:0000256" key="1">
    <source>
        <dbReference type="SAM" id="Phobius"/>
    </source>
</evidence>
<accession>A0AAD8A0N4</accession>
<comment type="caution">
    <text evidence="2">The sequence shown here is derived from an EMBL/GenBank/DDBJ whole genome shotgun (WGS) entry which is preliminary data.</text>
</comment>
<reference evidence="2" key="1">
    <citation type="journal article" date="2023" name="IScience">
        <title>Live-bearing cockroach genome reveals convergent evolutionary mechanisms linked to viviparity in insects and beyond.</title>
        <authorList>
            <person name="Fouks B."/>
            <person name="Harrison M.C."/>
            <person name="Mikhailova A.A."/>
            <person name="Marchal E."/>
            <person name="English S."/>
            <person name="Carruthers M."/>
            <person name="Jennings E.C."/>
            <person name="Chiamaka E.L."/>
            <person name="Frigard R.A."/>
            <person name="Pippel M."/>
            <person name="Attardo G.M."/>
            <person name="Benoit J.B."/>
            <person name="Bornberg-Bauer E."/>
            <person name="Tobe S.S."/>
        </authorList>
    </citation>
    <scope>NUCLEOTIDE SEQUENCE</scope>
    <source>
        <strain evidence="2">Stay&amp;Tobe</strain>
    </source>
</reference>
<evidence type="ECO:0000313" key="3">
    <source>
        <dbReference type="Proteomes" id="UP001233999"/>
    </source>
</evidence>
<feature type="non-terminal residue" evidence="2">
    <location>
        <position position="1"/>
    </location>
</feature>
<reference evidence="2" key="2">
    <citation type="submission" date="2023-05" db="EMBL/GenBank/DDBJ databases">
        <authorList>
            <person name="Fouks B."/>
        </authorList>
    </citation>
    <scope>NUCLEOTIDE SEQUENCE</scope>
    <source>
        <strain evidence="2">Stay&amp;Tobe</strain>
        <tissue evidence="2">Testes</tissue>
    </source>
</reference>
<dbReference type="Proteomes" id="UP001233999">
    <property type="component" value="Unassembled WGS sequence"/>
</dbReference>
<protein>
    <submittedName>
        <fullName evidence="2">Uncharacterized protein</fullName>
    </submittedName>
</protein>
<name>A0AAD8A0N4_DIPPU</name>
<sequence length="132" mass="15456">LHNVRPSDETDREDGVPSFALMLPCLSIAVVMRLVVPRRFARNLLQDHHSNSGRESLPRRSKSQVKRMTFPNKFVLMYEAAVAQEVLGETRKTLRESEKYFNSYSFFLYLCKMSVLDNLFAFFYLHLRLFAC</sequence>
<keyword evidence="1" id="KW-0472">Membrane</keyword>
<feature type="transmembrane region" description="Helical" evidence="1">
    <location>
        <begin position="106"/>
        <end position="127"/>
    </location>
</feature>
<organism evidence="2 3">
    <name type="scientific">Diploptera punctata</name>
    <name type="common">Pacific beetle cockroach</name>
    <dbReference type="NCBI Taxonomy" id="6984"/>
    <lineage>
        <taxon>Eukaryota</taxon>
        <taxon>Metazoa</taxon>
        <taxon>Ecdysozoa</taxon>
        <taxon>Arthropoda</taxon>
        <taxon>Hexapoda</taxon>
        <taxon>Insecta</taxon>
        <taxon>Pterygota</taxon>
        <taxon>Neoptera</taxon>
        <taxon>Polyneoptera</taxon>
        <taxon>Dictyoptera</taxon>
        <taxon>Blattodea</taxon>
        <taxon>Blaberoidea</taxon>
        <taxon>Blaberidae</taxon>
        <taxon>Diplopterinae</taxon>
        <taxon>Diploptera</taxon>
    </lineage>
</organism>
<keyword evidence="3" id="KW-1185">Reference proteome</keyword>
<keyword evidence="1" id="KW-1133">Transmembrane helix</keyword>
<feature type="non-terminal residue" evidence="2">
    <location>
        <position position="132"/>
    </location>
</feature>
<keyword evidence="1" id="KW-0812">Transmembrane</keyword>